<dbReference type="Pfam" id="PF08751">
    <property type="entry name" value="TrwC"/>
    <property type="match status" value="1"/>
</dbReference>
<dbReference type="InterPro" id="IPR014862">
    <property type="entry name" value="TrwC"/>
</dbReference>
<evidence type="ECO:0000313" key="4">
    <source>
        <dbReference type="Proteomes" id="UP001156641"/>
    </source>
</evidence>
<dbReference type="Gene3D" id="2.30.30.940">
    <property type="match status" value="1"/>
</dbReference>
<reference evidence="4" key="1">
    <citation type="journal article" date="2019" name="Int. J. Syst. Evol. Microbiol.">
        <title>The Global Catalogue of Microorganisms (GCM) 10K type strain sequencing project: providing services to taxonomists for standard genome sequencing and annotation.</title>
        <authorList>
            <consortium name="The Broad Institute Genomics Platform"/>
            <consortium name="The Broad Institute Genome Sequencing Center for Infectious Disease"/>
            <person name="Wu L."/>
            <person name="Ma J."/>
        </authorList>
    </citation>
    <scope>NUCLEOTIDE SEQUENCE [LARGE SCALE GENOMIC DNA]</scope>
    <source>
        <strain evidence="4">NBRC 112502</strain>
    </source>
</reference>
<name>A0ABQ6A3H9_9PROT</name>
<protein>
    <recommendedName>
        <fullName evidence="2">TrwC relaxase domain-containing protein</fullName>
    </recommendedName>
</protein>
<comment type="caution">
    <text evidence="3">The sequence shown here is derived from an EMBL/GenBank/DDBJ whole genome shotgun (WGS) entry which is preliminary data.</text>
</comment>
<feature type="domain" description="TrwC relaxase" evidence="2">
    <location>
        <begin position="242"/>
        <end position="541"/>
    </location>
</feature>
<evidence type="ECO:0000313" key="3">
    <source>
        <dbReference type="EMBL" id="GLR66996.1"/>
    </source>
</evidence>
<dbReference type="RefSeq" id="WP_284257701.1">
    <property type="nucleotide sequence ID" value="NZ_BSOS01000046.1"/>
</dbReference>
<feature type="region of interest" description="Disordered" evidence="1">
    <location>
        <begin position="1235"/>
        <end position="1256"/>
    </location>
</feature>
<dbReference type="Gene3D" id="3.40.50.300">
    <property type="entry name" value="P-loop containing nucleotide triphosphate hydrolases"/>
    <property type="match status" value="2"/>
</dbReference>
<evidence type="ECO:0000256" key="1">
    <source>
        <dbReference type="SAM" id="MobiDB-lite"/>
    </source>
</evidence>
<dbReference type="NCBIfam" id="NF041492">
    <property type="entry name" value="MobF"/>
    <property type="match status" value="1"/>
</dbReference>
<proteinExistence type="predicted"/>
<sequence length="1256" mass="135928">MLTYRTGAAGSGRGARNMAEHLLQQTLSPEMAVMADYYEQGVAPPTAAEAVASRYVRHAVDGQLRPGAALDELVNIEAARLGESALERDGRAIEGDALRWRALAAFAAAGMIQREEALAGLTRLTGQASAGEVLADRLDAAIQAASTERDYSSATATPRRDMNPALANRLGIDPNRGLTPREVAFLLNGQRADGEDIPGKEKQSATVSLGELFGLDAARRPTRPELERVLAGQTVEGEALAKDKAGRAVARFAAAMGATSKILTPTARENILAGRKADGSALSDRDYKLAVEASKARIGYIDFTFSAPKSLSVAWALAPTQAERAMLHQAHTDAVHSTLLAIEVEIGRARLGQGGKQGFEPGSIGWVTFEHYAARPTVEVVRPDEEGRATTELFTLTGTAGRLPGDMQIHTHAAVMNAVETPSGRIGGLDLAQLEGRIHEWGALYHAYLANNVRKHGVEVALDHRTDMSRLSAVPESVVAQFSKRTLGGTEAARAYAQSQGVDWDSLSPERKIVLLKSGVQDPRGAKSDDVSDLTAWRKMAESIGYEHRSVLRPDAIQLELSREERLEAAYRAALPLLEKHFDRRAVIDGADARVTAAKALIVAGIESPEDVSILTRAFRERGINRRGEAAALVWGSVAGKQGKEKISITTTLEEREETILIATARAGGRDKSAALAPAKIEAAVRAFPELDFTNEHGQAQRAIIDRLGTGGRIGLAIGVAGSGKSTLLKPLVRAWQEEGKVVFGMALAWRQSDDLAEAGINKQNIRAVASFLKGIEARTIPLTRDSVVIVDEVGLLGTRQLNDILAAQKKHGFQLVMIGDPKQMQAVEAGPVIDLLRRALGPENVPELGSSVRQKGAEERETTLMFRNGQTAEALDRKAANDTLHIAPGGYREAISHIAELWQQQNDTNRDRPDFTISVSAPTNAEAHDISVAIRERRRAMGEIGADRITVQATDGEGVRAYSLPLAEGDRVRLFERTNAKFTGTNTVGNIGRNGTVLEITAIRDDGLMLRNPSGKEGFVAWTTLKDESNGQVRLAYGDALTTHTAQGSTVTEHIHAMPSGSRLVSAFGAYTSGSRHREQSFIVTSEGAERSEITGRRPLGDRRKVLHGDVLDNMKRNLARQPEKESSLNLIDRAANLRRGTVQTVQKSHQLMEARAMAQETPTSLPERFANRRLTRAMESRLSGLSEQLRRYGEAVAHIARSSTALAERIAAMARRQVKGQTVEEYWESVAAKASRQPEQDQAKILTKQQGQTL</sequence>
<dbReference type="Proteomes" id="UP001156641">
    <property type="component" value="Unassembled WGS sequence"/>
</dbReference>
<keyword evidence="4" id="KW-1185">Reference proteome</keyword>
<evidence type="ECO:0000259" key="2">
    <source>
        <dbReference type="Pfam" id="PF08751"/>
    </source>
</evidence>
<dbReference type="SUPFAM" id="SSF52540">
    <property type="entry name" value="P-loop containing nucleoside triphosphate hydrolases"/>
    <property type="match status" value="2"/>
</dbReference>
<dbReference type="SUPFAM" id="SSF55464">
    <property type="entry name" value="Origin of replication-binding domain, RBD-like"/>
    <property type="match status" value="1"/>
</dbReference>
<dbReference type="EMBL" id="BSOS01000046">
    <property type="protein sequence ID" value="GLR66996.1"/>
    <property type="molecule type" value="Genomic_DNA"/>
</dbReference>
<dbReference type="InterPro" id="IPR027417">
    <property type="entry name" value="P-loop_NTPase"/>
</dbReference>
<gene>
    <name evidence="3" type="ORF">GCM10010909_16770</name>
</gene>
<accession>A0ABQ6A3H9</accession>
<dbReference type="Pfam" id="PF13604">
    <property type="entry name" value="AAA_30"/>
    <property type="match status" value="1"/>
</dbReference>
<organism evidence="3 4">
    <name type="scientific">Acidocella aquatica</name>
    <dbReference type="NCBI Taxonomy" id="1922313"/>
    <lineage>
        <taxon>Bacteria</taxon>
        <taxon>Pseudomonadati</taxon>
        <taxon>Pseudomonadota</taxon>
        <taxon>Alphaproteobacteria</taxon>
        <taxon>Acetobacterales</taxon>
        <taxon>Acidocellaceae</taxon>
        <taxon>Acidocella</taxon>
    </lineage>
</organism>